<name>E0XS18_9DELT</name>
<dbReference type="InterPro" id="IPR043461">
    <property type="entry name" value="LpxH-like"/>
</dbReference>
<evidence type="ECO:0000256" key="4">
    <source>
        <dbReference type="ARBA" id="ARBA00022801"/>
    </source>
</evidence>
<evidence type="ECO:0000256" key="2">
    <source>
        <dbReference type="ARBA" id="ARBA00022519"/>
    </source>
</evidence>
<keyword evidence="5" id="KW-0472">Membrane</keyword>
<reference evidence="8" key="1">
    <citation type="journal article" date="2011" name="Environ. Microbiol.">
        <title>Time-series analyses of Monterey Bay coastal microbial picoplankton using a 'genome proxy' microarray.</title>
        <authorList>
            <person name="Rich V.I."/>
            <person name="Pham V.D."/>
            <person name="Eppley J."/>
            <person name="Shi Y."/>
            <person name="DeLong E.F."/>
        </authorList>
    </citation>
    <scope>NUCLEOTIDE SEQUENCE</scope>
</reference>
<dbReference type="SUPFAM" id="SSF56300">
    <property type="entry name" value="Metallo-dependent phosphatases"/>
    <property type="match status" value="1"/>
</dbReference>
<keyword evidence="3" id="KW-0479">Metal-binding</keyword>
<keyword evidence="1" id="KW-1003">Cell membrane</keyword>
<feature type="domain" description="Calcineurin-like phosphoesterase" evidence="7">
    <location>
        <begin position="1"/>
        <end position="189"/>
    </location>
</feature>
<dbReference type="GO" id="GO:0016020">
    <property type="term" value="C:membrane"/>
    <property type="evidence" value="ECO:0007669"/>
    <property type="project" value="GOC"/>
</dbReference>
<dbReference type="PANTHER" id="PTHR34990">
    <property type="entry name" value="UDP-2,3-DIACYLGLUCOSAMINE HYDROLASE-RELATED"/>
    <property type="match status" value="1"/>
</dbReference>
<keyword evidence="6" id="KW-0464">Manganese</keyword>
<dbReference type="Pfam" id="PF00149">
    <property type="entry name" value="Metallophos"/>
    <property type="match status" value="1"/>
</dbReference>
<accession>E0XS18</accession>
<dbReference type="Gene3D" id="3.60.21.10">
    <property type="match status" value="1"/>
</dbReference>
<organism evidence="8">
    <name type="scientific">uncultured delta proteobacterium HF0070_10I02</name>
    <dbReference type="NCBI Taxonomy" id="710824"/>
    <lineage>
        <taxon>Bacteria</taxon>
        <taxon>Deltaproteobacteria</taxon>
        <taxon>environmental samples</taxon>
    </lineage>
</organism>
<evidence type="ECO:0000313" key="8">
    <source>
        <dbReference type="EMBL" id="ADI17209.1"/>
    </source>
</evidence>
<evidence type="ECO:0000259" key="7">
    <source>
        <dbReference type="Pfam" id="PF00149"/>
    </source>
</evidence>
<dbReference type="GO" id="GO:0046872">
    <property type="term" value="F:metal ion binding"/>
    <property type="evidence" value="ECO:0007669"/>
    <property type="project" value="UniProtKB-KW"/>
</dbReference>
<evidence type="ECO:0000256" key="1">
    <source>
        <dbReference type="ARBA" id="ARBA00022475"/>
    </source>
</evidence>
<protein>
    <submittedName>
        <fullName evidence="8">Uncharacterized protein conserved in bacteria</fullName>
    </submittedName>
</protein>
<keyword evidence="2" id="KW-0997">Cell inner membrane</keyword>
<dbReference type="GO" id="GO:0009245">
    <property type="term" value="P:lipid A biosynthetic process"/>
    <property type="evidence" value="ECO:0007669"/>
    <property type="project" value="TreeGrafter"/>
</dbReference>
<dbReference type="AlphaFoldDB" id="E0XS18"/>
<dbReference type="InterPro" id="IPR029052">
    <property type="entry name" value="Metallo-depent_PP-like"/>
</dbReference>
<keyword evidence="4" id="KW-0378">Hydrolase</keyword>
<dbReference type="InterPro" id="IPR004843">
    <property type="entry name" value="Calcineurin-like_PHP"/>
</dbReference>
<evidence type="ECO:0000256" key="5">
    <source>
        <dbReference type="ARBA" id="ARBA00023136"/>
    </source>
</evidence>
<sequence length="221" mass="25100">MKIAVIADVHCQGPHDPSQRNFVSWLDEVDADELWLLGDILHYGWVFEDEVQPIFREVIDALRQVRSRGIRILFVPGNHDFAVAELLRRELDAEVRSEHIRTVDGVRIALAHGDELDRTLQYRLFRLFIRSRLFAHFIRRMGSKFGGALLSKMAGDVSDGEDVWTNTRAGLLHRLKHAEVVVMGHVHTPWHHASDEGTAIILRPGAPLFLEGGKVLRGPLD</sequence>
<dbReference type="EMBL" id="GU474857">
    <property type="protein sequence ID" value="ADI17209.1"/>
    <property type="molecule type" value="Genomic_DNA"/>
</dbReference>
<dbReference type="PANTHER" id="PTHR34990:SF1">
    <property type="entry name" value="UDP-2,3-DIACYLGLUCOSAMINE HYDROLASE"/>
    <property type="match status" value="1"/>
</dbReference>
<proteinExistence type="predicted"/>
<evidence type="ECO:0000256" key="6">
    <source>
        <dbReference type="ARBA" id="ARBA00023211"/>
    </source>
</evidence>
<dbReference type="GO" id="GO:0008758">
    <property type="term" value="F:UDP-2,3-diacylglucosamine hydrolase activity"/>
    <property type="evidence" value="ECO:0007669"/>
    <property type="project" value="TreeGrafter"/>
</dbReference>
<evidence type="ECO:0000256" key="3">
    <source>
        <dbReference type="ARBA" id="ARBA00022723"/>
    </source>
</evidence>